<name>A0A0G0TTC0_9BACT</name>
<comment type="caution">
    <text evidence="1">The sequence shown here is derived from an EMBL/GenBank/DDBJ whole genome shotgun (WGS) entry which is preliminary data.</text>
</comment>
<accession>A0A0G0TTC0</accession>
<dbReference type="Proteomes" id="UP000034072">
    <property type="component" value="Unassembled WGS sequence"/>
</dbReference>
<evidence type="ECO:0000313" key="2">
    <source>
        <dbReference type="Proteomes" id="UP000034072"/>
    </source>
</evidence>
<dbReference type="EMBL" id="LBXZ01000001">
    <property type="protein sequence ID" value="KKR41127.1"/>
    <property type="molecule type" value="Genomic_DNA"/>
</dbReference>
<evidence type="ECO:0000313" key="1">
    <source>
        <dbReference type="EMBL" id="KKR41127.1"/>
    </source>
</evidence>
<protein>
    <submittedName>
        <fullName evidence="1">Uncharacterized protein</fullName>
    </submittedName>
</protein>
<gene>
    <name evidence="1" type="ORF">UT75_C0001G0031</name>
</gene>
<organism evidence="1 2">
    <name type="scientific">Candidatus Yanofskybacteria bacterium GW2011_GWE2_40_11</name>
    <dbReference type="NCBI Taxonomy" id="1619033"/>
    <lineage>
        <taxon>Bacteria</taxon>
        <taxon>Candidatus Yanofskyibacteriota</taxon>
    </lineage>
</organism>
<dbReference type="AlphaFoldDB" id="A0A0G0TTC0"/>
<proteinExistence type="predicted"/>
<sequence length="294" mass="33780">MMLYLTYAAWAWYIHLSSLERKRVMCDFISWKKDIKGNIYFLTDKDVFSPHGRETLRGTMHNDILGHSAIDAFYGPVTESLPQFENRDFWDKTQFPPEIAIHLESPETLFDTWSKMLKRSLQPDDASYILIRAPELWRSAFMDICIPRVAEDVTDASSVLCEVGDLPETQKDILIEGVAKSAEYASDVLRDVKNLTNTQKGILVRGLAKNPEHAHDVLYEVGGLTRIQKDVLIKVVTKEVRYAYRTLRDMKGLTRVQKDVLVKAVAKNAEYSNYALYDVKNLTKTQQALLRRSQ</sequence>
<reference evidence="1 2" key="1">
    <citation type="journal article" date="2015" name="Nature">
        <title>rRNA introns, odd ribosomes, and small enigmatic genomes across a large radiation of phyla.</title>
        <authorList>
            <person name="Brown C.T."/>
            <person name="Hug L.A."/>
            <person name="Thomas B.C."/>
            <person name="Sharon I."/>
            <person name="Castelle C.J."/>
            <person name="Singh A."/>
            <person name="Wilkins M.J."/>
            <person name="Williams K.H."/>
            <person name="Banfield J.F."/>
        </authorList>
    </citation>
    <scope>NUCLEOTIDE SEQUENCE [LARGE SCALE GENOMIC DNA]</scope>
</reference>